<evidence type="ECO:0000313" key="16">
    <source>
        <dbReference type="RefSeq" id="XP_017787127.1"/>
    </source>
</evidence>
<proteinExistence type="inferred from homology"/>
<keyword evidence="9 12" id="KW-0472">Membrane</keyword>
<evidence type="ECO:0000256" key="10">
    <source>
        <dbReference type="ARBA" id="ARBA00044721"/>
    </source>
</evidence>
<feature type="transmembrane region" description="Helical" evidence="12">
    <location>
        <begin position="85"/>
        <end position="102"/>
    </location>
</feature>
<accession>A0ABM1NJX7</accession>
<evidence type="ECO:0000256" key="11">
    <source>
        <dbReference type="ARBA" id="ARBA00048899"/>
    </source>
</evidence>
<reference evidence="16" key="1">
    <citation type="submission" date="2025-08" db="UniProtKB">
        <authorList>
            <consortium name="RefSeq"/>
        </authorList>
    </citation>
    <scope>IDENTIFICATION</scope>
    <source>
        <tissue evidence="16">Whole Larva</tissue>
    </source>
</reference>
<evidence type="ECO:0000256" key="4">
    <source>
        <dbReference type="ARBA" id="ARBA00022676"/>
    </source>
</evidence>
<feature type="transmembrane region" description="Helical" evidence="12">
    <location>
        <begin position="56"/>
        <end position="73"/>
    </location>
</feature>
<feature type="transmembrane region" description="Helical" evidence="12">
    <location>
        <begin position="114"/>
        <end position="132"/>
    </location>
</feature>
<dbReference type="InterPro" id="IPR005599">
    <property type="entry name" value="GPI_mannosylTrfase"/>
</dbReference>
<feature type="transmembrane region" description="Helical" evidence="12">
    <location>
        <begin position="197"/>
        <end position="220"/>
    </location>
</feature>
<dbReference type="RefSeq" id="XP_017787127.1">
    <property type="nucleotide sequence ID" value="XM_017931638.1"/>
</dbReference>
<organism evidence="15 16">
    <name type="scientific">Nicrophorus vespilloides</name>
    <name type="common">Boreal carrion beetle</name>
    <dbReference type="NCBI Taxonomy" id="110193"/>
    <lineage>
        <taxon>Eukaryota</taxon>
        <taxon>Metazoa</taxon>
        <taxon>Ecdysozoa</taxon>
        <taxon>Arthropoda</taxon>
        <taxon>Hexapoda</taxon>
        <taxon>Insecta</taxon>
        <taxon>Pterygota</taxon>
        <taxon>Neoptera</taxon>
        <taxon>Endopterygota</taxon>
        <taxon>Coleoptera</taxon>
        <taxon>Polyphaga</taxon>
        <taxon>Staphyliniformia</taxon>
        <taxon>Silphidae</taxon>
        <taxon>Nicrophorinae</taxon>
        <taxon>Nicrophorus</taxon>
    </lineage>
</organism>
<dbReference type="Pfam" id="PF03901">
    <property type="entry name" value="Glyco_transf_22"/>
    <property type="match status" value="1"/>
</dbReference>
<sequence>MSQIMLIISAAHLIFCPFTKVEESFNLQAVHDILYHRFNLTNYDHHEFPGVVPRTFIGPLFVSAIVSPVVAILQHFDFSKFWTQYLVRAALGGCVIGSFTVLSKNLEKIFGSQWLQWFIAITVTQSHFMFYLSRPLPNIFALPLVLLALNGWITNHNKKFILFSAAAIIIFRAELALYVGLLLLYDLYYKRITFKRLFQIAIPGGLCFLILSVVIDSIFWNRPLWPEGEVLWFNTILNKSSEYGTSPFLWYFYSAIPRGMATSILFVPIGLILDERTRKLFVPSVLFVLIFSILPHKELRFIIYVFPFLNVAAAAACNRIWINKEKSRIYHLLSLGVIAHLIVNSIFTLFLLTISSTNYPGGAAISHLHRIAANETDVSVHIDNLAAQTGVSRFTQINKNWTYDKAEHLLPGSPEMFNYTHLIAEGKSRFSPNLKPYVTTHEIIDTVDAFHQITFNYFTIPPVRIKTKPALFILRRKDNYKDFLHEEPFDKKVEMFESLEGLDESVESKKLDFEKDDGMSISQETKGDKMSMETEEIDGLEIEEPFTNVDSEIDETDEQTLEKYFFETEERIDLITESEEQTAMESLESQILITVKPVKEKDSKQLRGKGTKSKKKIEIQSQEEKTLKSANAKEDVDNIKTSSEANMILKPKKKNDIEPNKGKVMKVTKKDDTVIEEIKTAKLKKKNVIESEKVIEKSEQHSIENVGEKSKKKKKMRNEMQGQNKSKSKYDIKKEGNLKWTEIQSAEEKSLKQRSKEVASSRKKSKEIDFEITSTISSENIVSKKNEFENVGAKETVKHVVREQKTKPNVKEKLRNVLDKFRKKRKEVTKKTGTKESIKKIIQEEREREEKEELMKLQQQIFAIIDANPSILNKEAIKSKIHDVIVKEVEIETPEVLSDEVMVTSDTDEFMEADEQIENIMNIIHEIIENVEESDGRSI</sequence>
<evidence type="ECO:0000256" key="14">
    <source>
        <dbReference type="SAM" id="MobiDB-lite"/>
    </source>
</evidence>
<evidence type="ECO:0000256" key="12">
    <source>
        <dbReference type="RuleBase" id="RU363075"/>
    </source>
</evidence>
<evidence type="ECO:0000256" key="2">
    <source>
        <dbReference type="ARBA" id="ARBA00004922"/>
    </source>
</evidence>
<feature type="compositionally biased region" description="Basic and acidic residues" evidence="14">
    <location>
        <begin position="616"/>
        <end position="638"/>
    </location>
</feature>
<evidence type="ECO:0000256" key="8">
    <source>
        <dbReference type="ARBA" id="ARBA00022989"/>
    </source>
</evidence>
<evidence type="ECO:0000256" key="6">
    <source>
        <dbReference type="ARBA" id="ARBA00022692"/>
    </source>
</evidence>
<comment type="function">
    <text evidence="10">Mannosyltransferase that operates in the biosynthetic pathway of dolichol-linked oligosaccharides, the glycan precursors employed in protein asparagine (N)-glycosylation. The assembly of dolichol-linked oligosaccharides begins on the cytosolic side of the endoplasmic reticulum membrane and finishes in its lumen. The sequential addition of sugars to dolichol pyrophosphate produces dolichol-linked oligosaccharides containing fourteen sugars, including two GlcNAcs, nine mannoses and three glucoses. Once assembled, the oligosaccharide is transferred from the lipid to nascent proteins by oligosaccharyltransferases. In the lumen of the endoplasmic reticulum, adds the eighth mannose residue in an alpha-1,6 linkage onto Man(7)GlcNAc(2)-PP-dolichol to produce Man(8)GlcNAc(2)-PP-dolichol.</text>
</comment>
<keyword evidence="5" id="KW-0808">Transferase</keyword>
<feature type="transmembrane region" description="Helical" evidence="12">
    <location>
        <begin position="329"/>
        <end position="352"/>
    </location>
</feature>
<gene>
    <name evidence="16" type="primary">LOC108569886</name>
</gene>
<feature type="compositionally biased region" description="Basic residues" evidence="14">
    <location>
        <begin position="606"/>
        <end position="615"/>
    </location>
</feature>
<dbReference type="GeneID" id="108569886"/>
<evidence type="ECO:0000256" key="13">
    <source>
        <dbReference type="SAM" id="Coils"/>
    </source>
</evidence>
<evidence type="ECO:0000256" key="3">
    <source>
        <dbReference type="ARBA" id="ARBA00007063"/>
    </source>
</evidence>
<keyword evidence="8 12" id="KW-1133">Transmembrane helix</keyword>
<feature type="compositionally biased region" description="Basic and acidic residues" evidence="14">
    <location>
        <begin position="692"/>
        <end position="709"/>
    </location>
</feature>
<feature type="coiled-coil region" evidence="13">
    <location>
        <begin position="811"/>
        <end position="861"/>
    </location>
</feature>
<comment type="subcellular location">
    <subcellularLocation>
        <location evidence="1 12">Endoplasmic reticulum membrane</location>
        <topology evidence="1 12">Multi-pass membrane protein</topology>
    </subcellularLocation>
</comment>
<keyword evidence="6 12" id="KW-0812">Transmembrane</keyword>
<evidence type="ECO:0000256" key="7">
    <source>
        <dbReference type="ARBA" id="ARBA00022824"/>
    </source>
</evidence>
<feature type="compositionally biased region" description="Basic and acidic residues" evidence="14">
    <location>
        <begin position="728"/>
        <end position="737"/>
    </location>
</feature>
<feature type="region of interest" description="Disordered" evidence="14">
    <location>
        <begin position="603"/>
        <end position="665"/>
    </location>
</feature>
<keyword evidence="15" id="KW-1185">Reference proteome</keyword>
<name>A0ABM1NJX7_NICVS</name>
<keyword evidence="4 12" id="KW-0328">Glycosyltransferase</keyword>
<dbReference type="Proteomes" id="UP000695000">
    <property type="component" value="Unplaced"/>
</dbReference>
<keyword evidence="7 12" id="KW-0256">Endoplasmic reticulum</keyword>
<dbReference type="PANTHER" id="PTHR22760:SF1">
    <property type="entry name" value="DOL-P-MAN:MAN(7)GLCNAC(2)-PP-DOL ALPHA-1,6-MANNOSYLTRANSFERASE"/>
    <property type="match status" value="1"/>
</dbReference>
<feature type="compositionally biased region" description="Basic and acidic residues" evidence="14">
    <location>
        <begin position="746"/>
        <end position="760"/>
    </location>
</feature>
<evidence type="ECO:0000256" key="1">
    <source>
        <dbReference type="ARBA" id="ARBA00004477"/>
    </source>
</evidence>
<protein>
    <recommendedName>
        <fullName evidence="12">Mannosyltransferase</fullName>
        <ecNumber evidence="12">2.4.1.-</ecNumber>
    </recommendedName>
</protein>
<feature type="transmembrane region" description="Helical" evidence="12">
    <location>
        <begin position="139"/>
        <end position="155"/>
    </location>
</feature>
<keyword evidence="13" id="KW-0175">Coiled coil</keyword>
<feature type="transmembrane region" description="Helical" evidence="12">
    <location>
        <begin position="301"/>
        <end position="322"/>
    </location>
</feature>
<comment type="catalytic activity">
    <reaction evidence="11">
        <text>an alpha-D-Man-(1-&gt;2)-alpha-D-Man-(1-&gt;2)-alpha-D-Man-(1-&gt;3)-[alpha-D-Man-(1-&gt;2)-alpha-D-Man-(1-&gt;3)-alpha-D-Man-(1-&gt;6)]-beta-D-Man-(1-&gt;4)-beta-D-GlcNAc-(1-&gt;4)-alpha-D-GlcNAc-diphospho-di-trans,poly-cis-dolichol + a di-trans,poly-cis-dolichyl beta-D-mannosyl phosphate = an alpha-D-Man-(1-&gt;2)-alpha-D-Man-(1-&gt;2)-alpha-D-Man-(1-&gt;3)-[alpha-D-Man-(1-&gt;2)-alpha-D-Man-(1-&gt;3)-[alpha-D-Man-(1-&gt;6)]-alpha-D-Man-(1-&gt;6)]-beta-D-Man-(1-&gt;4)-beta-D-GlcNAc-(1-&gt;4)-alpha-D-GlcNAc-diphospho-di-trans,poly-cis-dolichol + a di-trans,poly-cis-dolichyl phosphate + H(+)</text>
        <dbReference type="Rhea" id="RHEA:29535"/>
        <dbReference type="Rhea" id="RHEA-COMP:19498"/>
        <dbReference type="Rhea" id="RHEA-COMP:19501"/>
        <dbReference type="Rhea" id="RHEA-COMP:19518"/>
        <dbReference type="Rhea" id="RHEA-COMP:19519"/>
        <dbReference type="ChEBI" id="CHEBI:15378"/>
        <dbReference type="ChEBI" id="CHEBI:57683"/>
        <dbReference type="ChEBI" id="CHEBI:58211"/>
        <dbReference type="ChEBI" id="CHEBI:132517"/>
        <dbReference type="ChEBI" id="CHEBI:132519"/>
        <dbReference type="EC" id="2.4.1.260"/>
    </reaction>
    <physiologicalReaction direction="left-to-right" evidence="11">
        <dbReference type="Rhea" id="RHEA:29536"/>
    </physiologicalReaction>
</comment>
<dbReference type="PANTHER" id="PTHR22760">
    <property type="entry name" value="GLYCOSYLTRANSFERASE"/>
    <property type="match status" value="1"/>
</dbReference>
<feature type="transmembrane region" description="Helical" evidence="12">
    <location>
        <begin position="250"/>
        <end position="273"/>
    </location>
</feature>
<evidence type="ECO:0000313" key="15">
    <source>
        <dbReference type="Proteomes" id="UP000695000"/>
    </source>
</evidence>
<feature type="transmembrane region" description="Helical" evidence="12">
    <location>
        <begin position="280"/>
        <end position="295"/>
    </location>
</feature>
<evidence type="ECO:0000256" key="5">
    <source>
        <dbReference type="ARBA" id="ARBA00022679"/>
    </source>
</evidence>
<dbReference type="EC" id="2.4.1.-" evidence="12"/>
<evidence type="ECO:0000256" key="9">
    <source>
        <dbReference type="ARBA" id="ARBA00023136"/>
    </source>
</evidence>
<feature type="transmembrane region" description="Helical" evidence="12">
    <location>
        <begin position="161"/>
        <end position="185"/>
    </location>
</feature>
<comment type="pathway">
    <text evidence="2">Protein modification; protein glycosylation.</text>
</comment>
<feature type="region of interest" description="Disordered" evidence="14">
    <location>
        <begin position="692"/>
        <end position="764"/>
    </location>
</feature>
<comment type="similarity">
    <text evidence="3 12">Belongs to the glycosyltransferase 22 family.</text>
</comment>